<keyword evidence="10" id="KW-1185">Reference proteome</keyword>
<dbReference type="Pfam" id="PF17802">
    <property type="entry name" value="SpaA"/>
    <property type="match status" value="9"/>
</dbReference>
<feature type="domain" description="SpaA-like prealbumin fold" evidence="7">
    <location>
        <begin position="1609"/>
        <end position="1694"/>
    </location>
</feature>
<evidence type="ECO:0000256" key="3">
    <source>
        <dbReference type="ARBA" id="ARBA00022729"/>
    </source>
</evidence>
<evidence type="ECO:0000256" key="4">
    <source>
        <dbReference type="SAM" id="Phobius"/>
    </source>
</evidence>
<proteinExistence type="inferred from homology"/>
<feature type="domain" description="SpaA-like prealbumin fold" evidence="7">
    <location>
        <begin position="1337"/>
        <end position="1417"/>
    </location>
</feature>
<dbReference type="PANTHER" id="PTHR36108">
    <property type="entry name" value="COLOSSIN-B-RELATED"/>
    <property type="match status" value="1"/>
</dbReference>
<keyword evidence="2" id="KW-0964">Secreted</keyword>
<feature type="domain" description="SpaA-like prealbumin fold" evidence="7">
    <location>
        <begin position="853"/>
        <end position="936"/>
    </location>
</feature>
<feature type="domain" description="SpaA-like prealbumin fold" evidence="7">
    <location>
        <begin position="949"/>
        <end position="1033"/>
    </location>
</feature>
<name>A0ABS6EZA3_9CLOT</name>
<evidence type="ECO:0000313" key="10">
    <source>
        <dbReference type="Proteomes" id="UP000736583"/>
    </source>
</evidence>
<dbReference type="Pfam" id="PF17961">
    <property type="entry name" value="Big_8"/>
    <property type="match status" value="1"/>
</dbReference>
<dbReference type="PANTHER" id="PTHR36108:SF13">
    <property type="entry name" value="COLOSSIN-B-RELATED"/>
    <property type="match status" value="1"/>
</dbReference>
<sequence>MRKKKFSIIAVMLALFLQFSTIESIVKVNATDLTGTFQFITGITLIDGKGNPINEHSNPISKNSEVKLNYTFAIPNETTVKKDDVYIMKIPKEIKIIKDMSFPLKLEDSDEYIGTCTIDTSGNVTIVFSDYAEHNSNVSGYFYVNTYFDESKIGNNNPVPIKFQIGGNSAPVTINVNFEQPQIPDASVKKEGSYDPSKNEITWKVIVNPENVKVNNAQIIDNIREGQEFVPGSVKINGANADETNYSYDGTDKKLIYNFQDVIERQQVISFKTKVTDPKAFENEGATVYEYNKAIFNHDGTTVESNEASVKVVTDFIRKDGKYDAITKRINWTIYVNNNAQYIENAVVTDDIPQGLTFTPDSVKIDGNLTKDNYTINGQKFTYTFPSEINEPHKIEFSTDVTDEDAFNSNTGKTYNNKVTLTGDGVPGNASDTKGVGVPTSIINKQGVGYNPATGEITWKVTVNGNKIAIKNAVVTDDIRVGQEYVEGSFTIDKGTSEGAFTYVKADSSDKEKTGTLTYKFNDTVNEIHTITFKTKVTDPKVYAGNRNENYYNVSKLTGDNIKPSTSQGTQNIQSQVINKASEEYNYATREITWKVVVNKNKMLLTNAYFTDVIKEGQEFVPNSVNLNGSPAESSNYSYDEGTKTLRYNFPSEIKEEQVITFKTKITDTSVFDSNGEKEFKNTVKLITDLVPGGVESTGTGKIKNTLIYKNADYVKGNSYIDWNVTINSNKILLEDAVITDTLQEGLELDTTSVKLYKQILNSDGSLIKGEEVTLEENSVKYDMVKREFIFTLPSPTSEAYLLTFRTDVTNKSKSPFTNSVSFVGTGISESATSSGVGVIFQGSGGGGVGETGSIKVIKVDKKDDSEKLQGAVFELLDKYHNVIKTSAPTGDDGEILFNKLKFGIDYYVREITPPTGYKLSNETYKFQIENKEDKKNIIYNYENDKITGTIEFYKTGEDEDPLEGAEFKLYKETDKNFEDPLGVAISDKNGRIQFQNVEYGDYNIKETKAPAGYVLSKEILTATVSEEGATVSANPYTISNDKIKGAIEFYKTGEGGKSLEGAEFKLYKDTDKSFENPLATAISDKNGCVQFQDVEYGNYNIKEIKAPTGYYLSSRVLTASINEDGITVHADPYRFSNTKIKGNIEFYKTGEDKKPLEGAEFKLYKKGDKNFENPLATAISDKNGRVQFGSVEYGDYNIKETKAPAGYLLSKEILTATISEDGKVVKTNPESISNTKIKGTIEFYKTGEDKNPLEGAEFKLYKDADKSFKNPLATAISDKNGRVQFEGVEYGDYIIKETKAPIGYVISKEVLKATISEDGEVVKSDPYTVYNSKIRGSIKVEKIGENGERLAGAEFTLLDSSENIVQTLVTDKNGLVEFKNVEYGKYSLKETKAPEGYIVSDKKISFEVTEDGKVYEIGSIKNRKIRGKIQVKKTDETGNYLEGAEFTLFDLSENVIQTSVTDKNGLVEFKNVEYGKYTIKETKAPEGYVVSNEKISIEITEDGKTYEAGTITNTKIKATIQIKKLNQDKKPLQGAEFTLYDSEGKVIASSVSGEEGIAVFERIAYGKYTIKETRVPEGYKASEGIIEISIDKDGEVYIYEVENNRIKGTIEVKKTDMKGNVLQGAEFTLYDKDGNAVATAISDQGGIARFNAVDYGIYTIKETKAPKGYIINKEVIMAQINSQEIQKFTVENEQEKVWAEPTKVMPKTGSIINTKILITIGSIAILLGVMLMLKNKNSKKCN</sequence>
<dbReference type="InterPro" id="IPR047589">
    <property type="entry name" value="DUF11_rpt"/>
</dbReference>
<dbReference type="Proteomes" id="UP000736583">
    <property type="component" value="Unassembled WGS sequence"/>
</dbReference>
<evidence type="ECO:0000313" key="9">
    <source>
        <dbReference type="EMBL" id="MBU5591541.1"/>
    </source>
</evidence>
<feature type="domain" description="SpaA-like prealbumin fold" evidence="7">
    <location>
        <begin position="1240"/>
        <end position="1322"/>
    </location>
</feature>
<feature type="signal peptide" evidence="5">
    <location>
        <begin position="1"/>
        <end position="22"/>
    </location>
</feature>
<keyword evidence="4" id="KW-1133">Transmembrane helix</keyword>
<dbReference type="InterPro" id="IPR041033">
    <property type="entry name" value="SpaA_PFL_dom_1"/>
</dbReference>
<feature type="domain" description="SpaA-like prealbumin fold" evidence="7">
    <location>
        <begin position="1047"/>
        <end position="1129"/>
    </location>
</feature>
<feature type="domain" description="Collagen binding" evidence="6">
    <location>
        <begin position="441"/>
        <end position="565"/>
    </location>
</feature>
<evidence type="ECO:0000256" key="5">
    <source>
        <dbReference type="SAM" id="SignalP"/>
    </source>
</evidence>
<keyword evidence="4" id="KW-0472">Membrane</keyword>
<feature type="domain" description="Collagen binding" evidence="6">
    <location>
        <begin position="315"/>
        <end position="426"/>
    </location>
</feature>
<dbReference type="Pfam" id="PF05737">
    <property type="entry name" value="Collagen_bind"/>
    <property type="match status" value="5"/>
</dbReference>
<dbReference type="RefSeq" id="WP_216456493.1">
    <property type="nucleotide sequence ID" value="NZ_JAHLQL010000001.1"/>
</dbReference>
<feature type="chain" id="PRO_5046072029" evidence="5">
    <location>
        <begin position="23"/>
        <end position="1743"/>
    </location>
</feature>
<feature type="domain" description="SpaA-like prealbumin fold" evidence="7">
    <location>
        <begin position="1428"/>
        <end position="1509"/>
    </location>
</feature>
<feature type="domain" description="SDR-like Ig" evidence="8">
    <location>
        <begin position="62"/>
        <end position="156"/>
    </location>
</feature>
<dbReference type="EMBL" id="JAHLQL010000001">
    <property type="protein sequence ID" value="MBU5591541.1"/>
    <property type="molecule type" value="Genomic_DNA"/>
</dbReference>
<feature type="domain" description="SpaA-like prealbumin fold" evidence="7">
    <location>
        <begin position="1520"/>
        <end position="1605"/>
    </location>
</feature>
<accession>A0ABS6EZA3</accession>
<feature type="transmembrane region" description="Helical" evidence="4">
    <location>
        <begin position="1717"/>
        <end position="1734"/>
    </location>
</feature>
<feature type="domain" description="Collagen binding" evidence="6">
    <location>
        <begin position="588"/>
        <end position="686"/>
    </location>
</feature>
<dbReference type="InterPro" id="IPR041171">
    <property type="entry name" value="SDR_Ig"/>
</dbReference>
<protein>
    <submittedName>
        <fullName evidence="9">Uncharacterized protein</fullName>
    </submittedName>
</protein>
<organism evidence="9 10">
    <name type="scientific">Clostridium simiarum</name>
    <dbReference type="NCBI Taxonomy" id="2841506"/>
    <lineage>
        <taxon>Bacteria</taxon>
        <taxon>Bacillati</taxon>
        <taxon>Bacillota</taxon>
        <taxon>Clostridia</taxon>
        <taxon>Eubacteriales</taxon>
        <taxon>Clostridiaceae</taxon>
        <taxon>Clostridium</taxon>
    </lineage>
</organism>
<feature type="domain" description="SpaA-like prealbumin fold" evidence="7">
    <location>
        <begin position="1143"/>
        <end position="1227"/>
    </location>
</feature>
<keyword evidence="4" id="KW-0812">Transmembrane</keyword>
<gene>
    <name evidence="9" type="ORF">KQI89_07170</name>
</gene>
<feature type="domain" description="Collagen binding" evidence="6">
    <location>
        <begin position="186"/>
        <end position="301"/>
    </location>
</feature>
<evidence type="ECO:0000256" key="2">
    <source>
        <dbReference type="ARBA" id="ARBA00022525"/>
    </source>
</evidence>
<evidence type="ECO:0000259" key="7">
    <source>
        <dbReference type="Pfam" id="PF17802"/>
    </source>
</evidence>
<evidence type="ECO:0000256" key="1">
    <source>
        <dbReference type="ARBA" id="ARBA00007257"/>
    </source>
</evidence>
<reference evidence="9 10" key="1">
    <citation type="submission" date="2021-06" db="EMBL/GenBank/DDBJ databases">
        <authorList>
            <person name="Sun Q."/>
            <person name="Li D."/>
        </authorList>
    </citation>
    <scope>NUCLEOTIDE SEQUENCE [LARGE SCALE GENOMIC DNA]</scope>
    <source>
        <strain evidence="9 10">MSJ-4</strain>
    </source>
</reference>
<keyword evidence="3 5" id="KW-0732">Signal</keyword>
<dbReference type="NCBIfam" id="TIGR01451">
    <property type="entry name" value="B_ant_repeat"/>
    <property type="match status" value="2"/>
</dbReference>
<evidence type="ECO:0000259" key="6">
    <source>
        <dbReference type="Pfam" id="PF05737"/>
    </source>
</evidence>
<dbReference type="InterPro" id="IPR008456">
    <property type="entry name" value="Collagen-bd_dom"/>
</dbReference>
<comment type="caution">
    <text evidence="9">The sequence shown here is derived from an EMBL/GenBank/DDBJ whole genome shotgun (WGS) entry which is preliminary data.</text>
</comment>
<comment type="similarity">
    <text evidence="1">Belongs to the serine-aspartate repeat-containing protein (SDr) family.</text>
</comment>
<feature type="domain" description="Collagen binding" evidence="6">
    <location>
        <begin position="707"/>
        <end position="830"/>
    </location>
</feature>
<evidence type="ECO:0000259" key="8">
    <source>
        <dbReference type="Pfam" id="PF17961"/>
    </source>
</evidence>